<keyword evidence="1" id="KW-1133">Transmembrane helix</keyword>
<gene>
    <name evidence="2" type="ORF">METZ01_LOCUS356676</name>
</gene>
<dbReference type="InterPro" id="IPR019734">
    <property type="entry name" value="TPR_rpt"/>
</dbReference>
<proteinExistence type="predicted"/>
<feature type="transmembrane region" description="Helical" evidence="1">
    <location>
        <begin position="6"/>
        <end position="24"/>
    </location>
</feature>
<organism evidence="2">
    <name type="scientific">marine metagenome</name>
    <dbReference type="NCBI Taxonomy" id="408172"/>
    <lineage>
        <taxon>unclassified sequences</taxon>
        <taxon>metagenomes</taxon>
        <taxon>ecological metagenomes</taxon>
    </lineage>
</organism>
<dbReference type="EMBL" id="UINC01125764">
    <property type="protein sequence ID" value="SVD03822.1"/>
    <property type="molecule type" value="Genomic_DNA"/>
</dbReference>
<dbReference type="InterPro" id="IPR011990">
    <property type="entry name" value="TPR-like_helical_dom_sf"/>
</dbReference>
<keyword evidence="1" id="KW-0812">Transmembrane</keyword>
<dbReference type="Pfam" id="PF13432">
    <property type="entry name" value="TPR_16"/>
    <property type="match status" value="2"/>
</dbReference>
<dbReference type="PROSITE" id="PS51257">
    <property type="entry name" value="PROKAR_LIPOPROTEIN"/>
    <property type="match status" value="1"/>
</dbReference>
<name>A0A382S2Q1_9ZZZZ</name>
<dbReference type="Gene3D" id="1.25.40.10">
    <property type="entry name" value="Tetratricopeptide repeat domain"/>
    <property type="match status" value="1"/>
</dbReference>
<dbReference type="PROSITE" id="PS50005">
    <property type="entry name" value="TPR"/>
    <property type="match status" value="1"/>
</dbReference>
<dbReference type="AlphaFoldDB" id="A0A382S2Q1"/>
<dbReference type="SMART" id="SM00028">
    <property type="entry name" value="TPR"/>
    <property type="match status" value="3"/>
</dbReference>
<sequence>MKFEKFGVIVYILAFILGCGVSNYDRGVSFLGQEEFDTAIPYFEAAIDSGVNIADAHRELGITYYKKEMAQQAANHLRIATKNGRKDSRAAFFLAVALEENGDFDEALDAYRKFIKLNSSQSIGQDIRSRIVLVKGKKDNQFVQEAVTGELGANSGKTLDNRIVAHYLEITPGSADPVALQKSLTSLLISDLAKVDQVDVVRRSLLQKLINMIDLDQDAILNTKNIKRIGHLLRAKHVISGKIEESSDGA</sequence>
<evidence type="ECO:0000256" key="1">
    <source>
        <dbReference type="SAM" id="Phobius"/>
    </source>
</evidence>
<keyword evidence="1" id="KW-0472">Membrane</keyword>
<protein>
    <submittedName>
        <fullName evidence="2">Uncharacterized protein</fullName>
    </submittedName>
</protein>
<reference evidence="2" key="1">
    <citation type="submission" date="2018-05" db="EMBL/GenBank/DDBJ databases">
        <authorList>
            <person name="Lanie J.A."/>
            <person name="Ng W.-L."/>
            <person name="Kazmierczak K.M."/>
            <person name="Andrzejewski T.M."/>
            <person name="Davidsen T.M."/>
            <person name="Wayne K.J."/>
            <person name="Tettelin H."/>
            <person name="Glass J.I."/>
            <person name="Rusch D."/>
            <person name="Podicherti R."/>
            <person name="Tsui H.-C.T."/>
            <person name="Winkler M.E."/>
        </authorList>
    </citation>
    <scope>NUCLEOTIDE SEQUENCE</scope>
</reference>
<feature type="non-terminal residue" evidence="2">
    <location>
        <position position="250"/>
    </location>
</feature>
<accession>A0A382S2Q1</accession>
<dbReference type="SUPFAM" id="SSF48452">
    <property type="entry name" value="TPR-like"/>
    <property type="match status" value="1"/>
</dbReference>
<evidence type="ECO:0000313" key="2">
    <source>
        <dbReference type="EMBL" id="SVD03822.1"/>
    </source>
</evidence>
<dbReference type="Gene3D" id="3.40.50.10610">
    <property type="entry name" value="ABC-type transport auxiliary lipoprotein component"/>
    <property type="match status" value="1"/>
</dbReference>